<keyword evidence="2" id="KW-0805">Transcription regulation</keyword>
<dbReference type="PANTHER" id="PTHR30118:SF15">
    <property type="entry name" value="TRANSCRIPTIONAL REGULATORY PROTEIN"/>
    <property type="match status" value="1"/>
</dbReference>
<protein>
    <submittedName>
        <fullName evidence="6">Transcriptional regulator, LysR family</fullName>
    </submittedName>
</protein>
<dbReference type="InterPro" id="IPR005119">
    <property type="entry name" value="LysR_subst-bd"/>
</dbReference>
<dbReference type="GO" id="GO:0003677">
    <property type="term" value="F:DNA binding"/>
    <property type="evidence" value="ECO:0007669"/>
    <property type="project" value="UniProtKB-KW"/>
</dbReference>
<evidence type="ECO:0000259" key="5">
    <source>
        <dbReference type="PROSITE" id="PS50931"/>
    </source>
</evidence>
<dbReference type="InterPro" id="IPR036390">
    <property type="entry name" value="WH_DNA-bd_sf"/>
</dbReference>
<evidence type="ECO:0000256" key="1">
    <source>
        <dbReference type="ARBA" id="ARBA00009437"/>
    </source>
</evidence>
<dbReference type="Pfam" id="PF03466">
    <property type="entry name" value="LysR_substrate"/>
    <property type="match status" value="1"/>
</dbReference>
<dbReference type="PANTHER" id="PTHR30118">
    <property type="entry name" value="HTH-TYPE TRANSCRIPTIONAL REGULATOR LEUO-RELATED"/>
    <property type="match status" value="1"/>
</dbReference>
<dbReference type="OrthoDB" id="109788at2"/>
<comment type="similarity">
    <text evidence="1">Belongs to the LysR transcriptional regulatory family.</text>
</comment>
<dbReference type="CDD" id="cd08460">
    <property type="entry name" value="PBP2_DntR_like_1"/>
    <property type="match status" value="1"/>
</dbReference>
<dbReference type="InterPro" id="IPR036388">
    <property type="entry name" value="WH-like_DNA-bd_sf"/>
</dbReference>
<dbReference type="SUPFAM" id="SSF53850">
    <property type="entry name" value="Periplasmic binding protein-like II"/>
    <property type="match status" value="1"/>
</dbReference>
<evidence type="ECO:0000256" key="2">
    <source>
        <dbReference type="ARBA" id="ARBA00023015"/>
    </source>
</evidence>
<evidence type="ECO:0000256" key="3">
    <source>
        <dbReference type="ARBA" id="ARBA00023125"/>
    </source>
</evidence>
<dbReference type="RefSeq" id="WP_044247118.1">
    <property type="nucleotide sequence ID" value="NZ_ASRX01000056.1"/>
</dbReference>
<gene>
    <name evidence="6" type="ORF">CAP_6609</name>
</gene>
<dbReference type="InterPro" id="IPR000847">
    <property type="entry name" value="LysR_HTH_N"/>
</dbReference>
<dbReference type="Gene3D" id="3.40.190.10">
    <property type="entry name" value="Periplasmic binding protein-like II"/>
    <property type="match status" value="2"/>
</dbReference>
<dbReference type="PROSITE" id="PS50931">
    <property type="entry name" value="HTH_LYSR"/>
    <property type="match status" value="1"/>
</dbReference>
<dbReference type="SUPFAM" id="SSF46785">
    <property type="entry name" value="Winged helix' DNA-binding domain"/>
    <property type="match status" value="1"/>
</dbReference>
<dbReference type="AlphaFoldDB" id="A0A017T0E5"/>
<name>A0A017T0E5_9BACT</name>
<evidence type="ECO:0000256" key="4">
    <source>
        <dbReference type="ARBA" id="ARBA00023163"/>
    </source>
</evidence>
<keyword evidence="3" id="KW-0238">DNA-binding</keyword>
<dbReference type="STRING" id="1192034.CAP_6609"/>
<keyword evidence="7" id="KW-1185">Reference proteome</keyword>
<dbReference type="EMBL" id="ASRX01000056">
    <property type="protein sequence ID" value="EYF02719.1"/>
    <property type="molecule type" value="Genomic_DNA"/>
</dbReference>
<reference evidence="6 7" key="1">
    <citation type="submission" date="2013-05" db="EMBL/GenBank/DDBJ databases">
        <title>Genome assembly of Chondromyces apiculatus DSM 436.</title>
        <authorList>
            <person name="Sharma G."/>
            <person name="Khatri I."/>
            <person name="Kaur C."/>
            <person name="Mayilraj S."/>
            <person name="Subramanian S."/>
        </authorList>
    </citation>
    <scope>NUCLEOTIDE SEQUENCE [LARGE SCALE GENOMIC DNA]</scope>
    <source>
        <strain evidence="6 7">DSM 436</strain>
    </source>
</reference>
<dbReference type="InterPro" id="IPR050389">
    <property type="entry name" value="LysR-type_TF"/>
</dbReference>
<evidence type="ECO:0000313" key="6">
    <source>
        <dbReference type="EMBL" id="EYF02719.1"/>
    </source>
</evidence>
<dbReference type="Pfam" id="PF00126">
    <property type="entry name" value="HTH_1"/>
    <property type="match status" value="1"/>
</dbReference>
<dbReference type="GO" id="GO:0003700">
    <property type="term" value="F:DNA-binding transcription factor activity"/>
    <property type="evidence" value="ECO:0007669"/>
    <property type="project" value="InterPro"/>
</dbReference>
<dbReference type="Gene3D" id="1.10.10.10">
    <property type="entry name" value="Winged helix-like DNA-binding domain superfamily/Winged helix DNA-binding domain"/>
    <property type="match status" value="1"/>
</dbReference>
<dbReference type="eggNOG" id="COG0583">
    <property type="taxonomic scope" value="Bacteria"/>
</dbReference>
<evidence type="ECO:0000313" key="7">
    <source>
        <dbReference type="Proteomes" id="UP000019678"/>
    </source>
</evidence>
<proteinExistence type="inferred from homology"/>
<sequence>MHSMDLGLLAALDVLLQEESVLGAARRMGLSAPAMSRTLSRLRELLGDPLLVRAGRGLVPTARALELGPRVREIVAAAEGLVQGDGARDRATLTRSFVVRTGDALLGMVGLELLGALRAEAPGVTLRFVPQGDEDVAALREGRIDLDVGVIVGMGPEVRVQTLLKDRFVGVVRAGHPLLRGKMTAKRFAGHDHVGVSRQGKVWGPIDEALAKKRLSRVTTLVVPSVYAALHAIAGSDLVGAMASRFLGQPAALLGLVTFPLPVSTPEITIAQAWHPRVDADPAHRWLRGAVREVYRTCLPPPVSPAR</sequence>
<comment type="caution">
    <text evidence="6">The sequence shown here is derived from an EMBL/GenBank/DDBJ whole genome shotgun (WGS) entry which is preliminary data.</text>
</comment>
<accession>A0A017T0E5</accession>
<keyword evidence="4" id="KW-0804">Transcription</keyword>
<dbReference type="Proteomes" id="UP000019678">
    <property type="component" value="Unassembled WGS sequence"/>
</dbReference>
<feature type="domain" description="HTH lysR-type" evidence="5">
    <location>
        <begin position="4"/>
        <end position="61"/>
    </location>
</feature>
<organism evidence="6 7">
    <name type="scientific">Chondromyces apiculatus DSM 436</name>
    <dbReference type="NCBI Taxonomy" id="1192034"/>
    <lineage>
        <taxon>Bacteria</taxon>
        <taxon>Pseudomonadati</taxon>
        <taxon>Myxococcota</taxon>
        <taxon>Polyangia</taxon>
        <taxon>Polyangiales</taxon>
        <taxon>Polyangiaceae</taxon>
        <taxon>Chondromyces</taxon>
    </lineage>
</organism>